<feature type="compositionally biased region" description="Basic and acidic residues" evidence="1">
    <location>
        <begin position="360"/>
        <end position="370"/>
    </location>
</feature>
<dbReference type="HOGENOM" id="CLU_748223_0_0_1"/>
<organism evidence="2 3">
    <name type="scientific">Penicillium rubens (strain ATCC 28089 / DSM 1075 / NRRL 1951 / Wisconsin 54-1255)</name>
    <name type="common">Penicillium chrysogenum</name>
    <dbReference type="NCBI Taxonomy" id="500485"/>
    <lineage>
        <taxon>Eukaryota</taxon>
        <taxon>Fungi</taxon>
        <taxon>Dikarya</taxon>
        <taxon>Ascomycota</taxon>
        <taxon>Pezizomycotina</taxon>
        <taxon>Eurotiomycetes</taxon>
        <taxon>Eurotiomycetidae</taxon>
        <taxon>Eurotiales</taxon>
        <taxon>Aspergillaceae</taxon>
        <taxon>Penicillium</taxon>
        <taxon>Penicillium chrysogenum species complex</taxon>
    </lineage>
</organism>
<evidence type="ECO:0000256" key="1">
    <source>
        <dbReference type="SAM" id="MobiDB-lite"/>
    </source>
</evidence>
<dbReference type="AlphaFoldDB" id="B6HIM9"/>
<feature type="region of interest" description="Disordered" evidence="1">
    <location>
        <begin position="249"/>
        <end position="370"/>
    </location>
</feature>
<feature type="compositionally biased region" description="Basic and acidic residues" evidence="1">
    <location>
        <begin position="300"/>
        <end position="323"/>
    </location>
</feature>
<proteinExistence type="predicted"/>
<keyword evidence="3" id="KW-1185">Reference proteome</keyword>
<dbReference type="OrthoDB" id="4367367at2759"/>
<dbReference type="Proteomes" id="UP000000724">
    <property type="component" value="Contig Pc00c21"/>
</dbReference>
<feature type="compositionally biased region" description="Polar residues" evidence="1">
    <location>
        <begin position="324"/>
        <end position="336"/>
    </location>
</feature>
<dbReference type="OMA" id="NYRGKNF"/>
<sequence>MLARSFYKQSGHGPRNGNGNANANSNFNSNFNSNSNSNTYTNTNNRGNNQNGNPNYKGKNFNPNYRGKNFNPHHANIERANVNTPYKVKKFNPRNGNGQWSNGNANANANGNYKGKNYNPNYRGKNFNRHAHNPNIDIEMTEAPSDEPNDIEMPDAPPLPDPRIEAFAMGALAVKEIVSPSHFQPNPLAFHQPAVIPPPFYQSSFDHPTFRRPAFRPPTFHPPAVHPKIISSPRLQGNADFYRPLDQPQDLWVPQTGYKPSVTGDYPPEQGTEDSIDRQHTTRISSGPGVDGTCNNCPVHMEDQTQVREKSRWRKEPSTEQGKRNLSTDLRTSPKTSGFLKPGRTRSKTEKKLGGGIGKYGKEGNKGTCT</sequence>
<evidence type="ECO:0000313" key="2">
    <source>
        <dbReference type="EMBL" id="CAP96793.1"/>
    </source>
</evidence>
<gene>
    <name evidence="2" type="ORF">Pc21g18960</name>
    <name evidence="2" type="ORF">PCH_Pc21g18960</name>
</gene>
<evidence type="ECO:0000313" key="3">
    <source>
        <dbReference type="Proteomes" id="UP000000724"/>
    </source>
</evidence>
<feature type="region of interest" description="Disordered" evidence="1">
    <location>
        <begin position="1"/>
        <end position="72"/>
    </location>
</feature>
<feature type="compositionally biased region" description="Low complexity" evidence="1">
    <location>
        <begin position="13"/>
        <end position="60"/>
    </location>
</feature>
<reference evidence="2 3" key="1">
    <citation type="journal article" date="2008" name="Nat. Biotechnol.">
        <title>Genome sequencing and analysis of the filamentous fungus Penicillium chrysogenum.</title>
        <authorList>
            <person name="van den Berg M.A."/>
            <person name="Albang R."/>
            <person name="Albermann K."/>
            <person name="Badger J.H."/>
            <person name="Daran J.-M."/>
            <person name="Driessen A.J.M."/>
            <person name="Garcia-Estrada C."/>
            <person name="Fedorova N.D."/>
            <person name="Harris D.M."/>
            <person name="Heijne W.H.M."/>
            <person name="Joardar V.S."/>
            <person name="Kiel J.A.K.W."/>
            <person name="Kovalchuk A."/>
            <person name="Martin J.F."/>
            <person name="Nierman W.C."/>
            <person name="Nijland J.G."/>
            <person name="Pronk J.T."/>
            <person name="Roubos J.A."/>
            <person name="van der Klei I.J."/>
            <person name="van Peij N.N.M.E."/>
            <person name="Veenhuis M."/>
            <person name="von Doehren H."/>
            <person name="Wagner C."/>
            <person name="Wortman J.R."/>
            <person name="Bovenberg R.A.L."/>
        </authorList>
    </citation>
    <scope>NUCLEOTIDE SEQUENCE [LARGE SCALE GENOMIC DNA]</scope>
    <source>
        <strain evidence="3">ATCC 28089 / DSM 1075 / NRRL 1951 / Wisconsin 54-1255</strain>
    </source>
</reference>
<dbReference type="EMBL" id="AM920436">
    <property type="protein sequence ID" value="CAP96793.1"/>
    <property type="molecule type" value="Genomic_DNA"/>
</dbReference>
<name>B6HIM9_PENRW</name>
<accession>B6HIM9</accession>
<dbReference type="VEuPathDB" id="FungiDB:PCH_Pc21g18960"/>
<protein>
    <submittedName>
        <fullName evidence="2">Uncharacterized protein</fullName>
    </submittedName>
</protein>